<dbReference type="RefSeq" id="WP_210175775.1">
    <property type="nucleotide sequence ID" value="NZ_JAGJWX010000038.1"/>
</dbReference>
<dbReference type="EMBL" id="JAGJWX010000038">
    <property type="protein sequence ID" value="MBP2859725.1"/>
    <property type="molecule type" value="Genomic_DNA"/>
</dbReference>
<proteinExistence type="predicted"/>
<evidence type="ECO:0000313" key="2">
    <source>
        <dbReference type="EMBL" id="MBP2859725.1"/>
    </source>
</evidence>
<evidence type="ECO:0000256" key="1">
    <source>
        <dbReference type="SAM" id="Phobius"/>
    </source>
</evidence>
<feature type="transmembrane region" description="Helical" evidence="1">
    <location>
        <begin position="179"/>
        <end position="198"/>
    </location>
</feature>
<comment type="caution">
    <text evidence="2">The sequence shown here is derived from an EMBL/GenBank/DDBJ whole genome shotgun (WGS) entry which is preliminary data.</text>
</comment>
<sequence length="428" mass="48421">MKRTKNNTRTVGTLLLANRQGWVAGLRWENYQSTDWLRRLSVRQPDTHVIFTGRQPSRMVGYVSLAKRRRRLPLYALAMAFLQQAGANSYGIYRLSDVDDRWVFLATVQGRLSVMADVVGTRQDVELAQQHFLDFNESGDDGFSCCASAEDPQDWSVLIKGLSRRQLRQSRLRQNVSPVRVLALTLVVSLVLTGLYLWRDEAAKKAQQAAALAELRARQALLPTKPAEPQKAPHPWSRLLPASVFLNQCWFTREPLPVSVAGWRLTNAECISEGLRLRYAVTPGSTVIDFARRARELLGHSAQFNLQEGGQSGDVFIPFTSEGKTVWRDERVPTADEQLMRFISHLQRRHLNVQFTEVKPPEPVPGTQDTPSVQDWREFTFSLNSRLAAEWLLADVDDTGLRLTSIAITVSPQSQFTYTIKGSLYAQK</sequence>
<gene>
    <name evidence="2" type="primary">pilO2</name>
    <name evidence="2" type="ORF">J8657_19200</name>
</gene>
<keyword evidence="1" id="KW-0812">Transmembrane</keyword>
<keyword evidence="3" id="KW-1185">Reference proteome</keyword>
<keyword evidence="1" id="KW-1133">Transmembrane helix</keyword>
<reference evidence="2 3" key="1">
    <citation type="submission" date="2021-04" db="EMBL/GenBank/DDBJ databases">
        <title>Genomic and host-range diversity within the Dickeya zeae complex, identification of D. zeae and D. oryzae members, proposal of two novel subspecies D. zeae subsp. zeae subsp. nov. and D. zeae subsp. dombae subsp. nov.</title>
        <authorList>
            <person name="Van Gijsegem F."/>
            <person name="Hugouvieux-Cotte-Pattat N."/>
        </authorList>
    </citation>
    <scope>NUCLEOTIDE SEQUENCE [LARGE SCALE GENOMIC DNA]</scope>
    <source>
        <strain evidence="2 3">FVG03</strain>
    </source>
</reference>
<evidence type="ECO:0000313" key="3">
    <source>
        <dbReference type="Proteomes" id="UP000810130"/>
    </source>
</evidence>
<protein>
    <submittedName>
        <fullName evidence="2">Type 4b pilus protein PilO2</fullName>
    </submittedName>
</protein>
<name>A0ABS5BGZ3_9GAMM</name>
<accession>A0ABS5BGZ3</accession>
<keyword evidence="1" id="KW-0472">Membrane</keyword>
<dbReference type="Proteomes" id="UP000810130">
    <property type="component" value="Unassembled WGS sequence"/>
</dbReference>
<organism evidence="2 3">
    <name type="scientific">Dickeya oryzae</name>
    <dbReference type="NCBI Taxonomy" id="1240404"/>
    <lineage>
        <taxon>Bacteria</taxon>
        <taxon>Pseudomonadati</taxon>
        <taxon>Pseudomonadota</taxon>
        <taxon>Gammaproteobacteria</taxon>
        <taxon>Enterobacterales</taxon>
        <taxon>Pectobacteriaceae</taxon>
        <taxon>Dickeya</taxon>
    </lineage>
</organism>
<dbReference type="InterPro" id="IPR009663">
    <property type="entry name" value="PAP_PilO"/>
</dbReference>
<dbReference type="Pfam" id="PF06864">
    <property type="entry name" value="PAP_PilO"/>
    <property type="match status" value="1"/>
</dbReference>